<keyword evidence="8" id="KW-1185">Reference proteome</keyword>
<evidence type="ECO:0000256" key="2">
    <source>
        <dbReference type="ARBA" id="ARBA00022692"/>
    </source>
</evidence>
<evidence type="ECO:0000256" key="4">
    <source>
        <dbReference type="ARBA" id="ARBA00023136"/>
    </source>
</evidence>
<feature type="domain" description="DUF202" evidence="6">
    <location>
        <begin position="12"/>
        <end position="87"/>
    </location>
</feature>
<name>A0A2Z3HZJ0_9CAUL</name>
<protein>
    <recommendedName>
        <fullName evidence="6">DUF202 domain-containing protein</fullName>
    </recommendedName>
</protein>
<keyword evidence="2 5" id="KW-0812">Transmembrane</keyword>
<proteinExistence type="predicted"/>
<dbReference type="AlphaFoldDB" id="A0A2Z3HZJ0"/>
<evidence type="ECO:0000313" key="7">
    <source>
        <dbReference type="EMBL" id="AWM78771.1"/>
    </source>
</evidence>
<evidence type="ECO:0000259" key="6">
    <source>
        <dbReference type="Pfam" id="PF02656"/>
    </source>
</evidence>
<keyword evidence="3 5" id="KW-1133">Transmembrane helix</keyword>
<accession>A0A2Z3HZJ0</accession>
<dbReference type="Proteomes" id="UP000247763">
    <property type="component" value="Chromosome"/>
</dbReference>
<evidence type="ECO:0000256" key="3">
    <source>
        <dbReference type="ARBA" id="ARBA00022989"/>
    </source>
</evidence>
<feature type="transmembrane region" description="Helical" evidence="5">
    <location>
        <begin position="107"/>
        <end position="133"/>
    </location>
</feature>
<sequence length="140" mass="15293">MAAMRTALSFQRTRMAADRTLMSVQRTSLSLIGFGFTIFSFFRSLADKKLLDDAIPTAAPARFGLTLVGLGVILLALGIASHFNYMKQLRRQRDEMMVTELLPPEPGLPVSLALIAAFTLLIFGLFVILTVMARVGPFGA</sequence>
<dbReference type="KEGG" id="phb:HYN04_07210"/>
<comment type="subcellular location">
    <subcellularLocation>
        <location evidence="1">Endomembrane system</location>
        <topology evidence="1">Multi-pass membrane protein</topology>
    </subcellularLocation>
</comment>
<dbReference type="InterPro" id="IPR003807">
    <property type="entry name" value="DUF202"/>
</dbReference>
<dbReference type="EMBL" id="CP029479">
    <property type="protein sequence ID" value="AWM78771.1"/>
    <property type="molecule type" value="Genomic_DNA"/>
</dbReference>
<keyword evidence="4 5" id="KW-0472">Membrane</keyword>
<gene>
    <name evidence="7" type="ORF">HYN04_07210</name>
</gene>
<organism evidence="7 8">
    <name type="scientific">Phenylobacterium parvum</name>
    <dbReference type="NCBI Taxonomy" id="2201350"/>
    <lineage>
        <taxon>Bacteria</taxon>
        <taxon>Pseudomonadati</taxon>
        <taxon>Pseudomonadota</taxon>
        <taxon>Alphaproteobacteria</taxon>
        <taxon>Caulobacterales</taxon>
        <taxon>Caulobacteraceae</taxon>
        <taxon>Phenylobacterium</taxon>
    </lineage>
</organism>
<evidence type="ECO:0000256" key="1">
    <source>
        <dbReference type="ARBA" id="ARBA00004127"/>
    </source>
</evidence>
<dbReference type="OrthoDB" id="582337at2"/>
<evidence type="ECO:0000256" key="5">
    <source>
        <dbReference type="SAM" id="Phobius"/>
    </source>
</evidence>
<reference evidence="8" key="1">
    <citation type="submission" date="2018-05" db="EMBL/GenBank/DDBJ databases">
        <title>Genome sequencing of Phenylobacterium sp. HYN0004.</title>
        <authorList>
            <person name="Yi H."/>
            <person name="Baek C."/>
        </authorList>
    </citation>
    <scope>NUCLEOTIDE SEQUENCE [LARGE SCALE GENOMIC DNA]</scope>
    <source>
        <strain evidence="8">HYN0004</strain>
    </source>
</reference>
<evidence type="ECO:0000313" key="8">
    <source>
        <dbReference type="Proteomes" id="UP000247763"/>
    </source>
</evidence>
<dbReference type="GO" id="GO:0012505">
    <property type="term" value="C:endomembrane system"/>
    <property type="evidence" value="ECO:0007669"/>
    <property type="project" value="UniProtKB-SubCell"/>
</dbReference>
<dbReference type="Pfam" id="PF02656">
    <property type="entry name" value="DUF202"/>
    <property type="match status" value="1"/>
</dbReference>
<feature type="transmembrane region" description="Helical" evidence="5">
    <location>
        <begin position="62"/>
        <end position="86"/>
    </location>
</feature>